<dbReference type="InterPro" id="IPR005746">
    <property type="entry name" value="Thioredoxin"/>
</dbReference>
<feature type="disulfide bond" description="Redox-active" evidence="4">
    <location>
        <begin position="32"/>
        <end position="35"/>
    </location>
</feature>
<dbReference type="PRINTS" id="PR00421">
    <property type="entry name" value="THIOREDOXIN"/>
</dbReference>
<organism evidence="6 7">
    <name type="scientific">Plectus sambesii</name>
    <dbReference type="NCBI Taxonomy" id="2011161"/>
    <lineage>
        <taxon>Eukaryota</taxon>
        <taxon>Metazoa</taxon>
        <taxon>Ecdysozoa</taxon>
        <taxon>Nematoda</taxon>
        <taxon>Chromadorea</taxon>
        <taxon>Plectida</taxon>
        <taxon>Plectina</taxon>
        <taxon>Plectoidea</taxon>
        <taxon>Plectidae</taxon>
        <taxon>Plectus</taxon>
    </lineage>
</organism>
<evidence type="ECO:0000259" key="5">
    <source>
        <dbReference type="PROSITE" id="PS51352"/>
    </source>
</evidence>
<name>A0A914X064_9BILA</name>
<dbReference type="WBParaSite" id="PSAMB.scaffold5946size10528.g27571.t1">
    <property type="protein sequence ID" value="PSAMB.scaffold5946size10528.g27571.t1"/>
    <property type="gene ID" value="PSAMB.scaffold5946size10528.g27571"/>
</dbReference>
<dbReference type="Gene3D" id="3.40.30.10">
    <property type="entry name" value="Glutaredoxin"/>
    <property type="match status" value="1"/>
</dbReference>
<dbReference type="Proteomes" id="UP000887566">
    <property type="component" value="Unplaced"/>
</dbReference>
<dbReference type="PANTHER" id="PTHR46115">
    <property type="entry name" value="THIOREDOXIN-LIKE PROTEIN 1"/>
    <property type="match status" value="1"/>
</dbReference>
<evidence type="ECO:0000256" key="2">
    <source>
        <dbReference type="PIRNR" id="PIRNR000077"/>
    </source>
</evidence>
<dbReference type="Pfam" id="PF00085">
    <property type="entry name" value="Thioredoxin"/>
    <property type="match status" value="1"/>
</dbReference>
<sequence length="106" mass="12121">MVKSPESKVEFDQLVENAAGKLIVIDFYATWCGPCKLMAPKFEKLADEFKDALFLKVDVDELEDVVENFEIKVMPTFILMKNKEQLALLEGNVPDQLREAIEQNVK</sequence>
<evidence type="ECO:0000313" key="6">
    <source>
        <dbReference type="Proteomes" id="UP000887566"/>
    </source>
</evidence>
<dbReference type="InterPro" id="IPR013766">
    <property type="entry name" value="Thioredoxin_domain"/>
</dbReference>
<dbReference type="InterPro" id="IPR036249">
    <property type="entry name" value="Thioredoxin-like_sf"/>
</dbReference>
<dbReference type="FunFam" id="3.40.30.10:FF:000245">
    <property type="entry name" value="Thioredoxin"/>
    <property type="match status" value="1"/>
</dbReference>
<dbReference type="InterPro" id="IPR017937">
    <property type="entry name" value="Thioredoxin_CS"/>
</dbReference>
<evidence type="ECO:0000313" key="7">
    <source>
        <dbReference type="WBParaSite" id="PSAMB.scaffold5946size10528.g27571.t1"/>
    </source>
</evidence>
<proteinExistence type="inferred from homology"/>
<protein>
    <recommendedName>
        <fullName evidence="2">Thioredoxin</fullName>
    </recommendedName>
</protein>
<reference evidence="7" key="1">
    <citation type="submission" date="2022-11" db="UniProtKB">
        <authorList>
            <consortium name="WormBaseParasite"/>
        </authorList>
    </citation>
    <scope>IDENTIFICATION</scope>
</reference>
<dbReference type="PROSITE" id="PS00194">
    <property type="entry name" value="THIOREDOXIN_1"/>
    <property type="match status" value="1"/>
</dbReference>
<feature type="active site" description="Nucleophile" evidence="3">
    <location>
        <position position="35"/>
    </location>
</feature>
<evidence type="ECO:0000256" key="1">
    <source>
        <dbReference type="ARBA" id="ARBA00023157"/>
    </source>
</evidence>
<dbReference type="PIRSF" id="PIRSF000077">
    <property type="entry name" value="Thioredoxin"/>
    <property type="match status" value="1"/>
</dbReference>
<feature type="site" description="Contributes to redox potential value" evidence="3">
    <location>
        <position position="33"/>
    </location>
</feature>
<evidence type="ECO:0000256" key="4">
    <source>
        <dbReference type="PIRSR" id="PIRSR000077-4"/>
    </source>
</evidence>
<evidence type="ECO:0000256" key="3">
    <source>
        <dbReference type="PIRSR" id="PIRSR000077-1"/>
    </source>
</evidence>
<feature type="domain" description="Thioredoxin" evidence="5">
    <location>
        <begin position="1"/>
        <end position="106"/>
    </location>
</feature>
<feature type="active site" description="Nucleophile" evidence="3">
    <location>
        <position position="32"/>
    </location>
</feature>
<comment type="similarity">
    <text evidence="2">Belongs to the thioredoxin family.</text>
</comment>
<accession>A0A914X064</accession>
<dbReference type="GO" id="GO:0015035">
    <property type="term" value="F:protein-disulfide reductase activity"/>
    <property type="evidence" value="ECO:0007669"/>
    <property type="project" value="InterPro"/>
</dbReference>
<dbReference type="AlphaFoldDB" id="A0A914X064"/>
<dbReference type="SUPFAM" id="SSF52833">
    <property type="entry name" value="Thioredoxin-like"/>
    <property type="match status" value="1"/>
</dbReference>
<keyword evidence="6" id="KW-1185">Reference proteome</keyword>
<keyword evidence="1 4" id="KW-1015">Disulfide bond</keyword>
<dbReference type="CDD" id="cd02947">
    <property type="entry name" value="TRX_family"/>
    <property type="match status" value="1"/>
</dbReference>
<feature type="site" description="Contributes to redox potential value" evidence="3">
    <location>
        <position position="34"/>
    </location>
</feature>
<keyword evidence="4" id="KW-0676">Redox-active center</keyword>
<feature type="site" description="Deprotonates C-terminal active site Cys" evidence="3">
    <location>
        <position position="26"/>
    </location>
</feature>
<dbReference type="PROSITE" id="PS51352">
    <property type="entry name" value="THIOREDOXIN_2"/>
    <property type="match status" value="1"/>
</dbReference>